<organism evidence="2 3">
    <name type="scientific">Danionella cerebrum</name>
    <dbReference type="NCBI Taxonomy" id="2873325"/>
    <lineage>
        <taxon>Eukaryota</taxon>
        <taxon>Metazoa</taxon>
        <taxon>Chordata</taxon>
        <taxon>Craniata</taxon>
        <taxon>Vertebrata</taxon>
        <taxon>Euteleostomi</taxon>
        <taxon>Actinopterygii</taxon>
        <taxon>Neopterygii</taxon>
        <taxon>Teleostei</taxon>
        <taxon>Ostariophysi</taxon>
        <taxon>Cypriniformes</taxon>
        <taxon>Danionidae</taxon>
        <taxon>Danioninae</taxon>
        <taxon>Danionella</taxon>
    </lineage>
</organism>
<dbReference type="OrthoDB" id="37244at2759"/>
<evidence type="ECO:0000313" key="3">
    <source>
        <dbReference type="Proteomes" id="UP000316079"/>
    </source>
</evidence>
<comment type="caution">
    <text evidence="2">The sequence shown here is derived from an EMBL/GenBank/DDBJ whole genome shotgun (WGS) entry which is preliminary data.</text>
</comment>
<dbReference type="Proteomes" id="UP000316079">
    <property type="component" value="Unassembled WGS sequence"/>
</dbReference>
<name>A0A553RB17_9TELE</name>
<keyword evidence="3" id="KW-1185">Reference proteome</keyword>
<reference evidence="2 3" key="1">
    <citation type="journal article" date="2019" name="Sci. Data">
        <title>Hybrid genome assembly and annotation of Danionella translucida.</title>
        <authorList>
            <person name="Kadobianskyi M."/>
            <person name="Schulze L."/>
            <person name="Schuelke M."/>
            <person name="Judkewitz B."/>
        </authorList>
    </citation>
    <scope>NUCLEOTIDE SEQUENCE [LARGE SCALE GENOMIC DNA]</scope>
    <source>
        <strain evidence="2 3">Bolton</strain>
    </source>
</reference>
<dbReference type="AlphaFoldDB" id="A0A553RB17"/>
<protein>
    <submittedName>
        <fullName evidence="2">Uncharacterized protein</fullName>
    </submittedName>
</protein>
<sequence length="53" mass="5459">MLSGPGGGSSDSTAPPRVTDGESPACGCHQLFQPLVLWLAECPDGEETMCPLL</sequence>
<gene>
    <name evidence="2" type="ORF">DNTS_002003</name>
</gene>
<proteinExistence type="predicted"/>
<dbReference type="EMBL" id="SRMA01025074">
    <property type="protein sequence ID" value="TRY99382.1"/>
    <property type="molecule type" value="Genomic_DNA"/>
</dbReference>
<accession>A0A553RB17</accession>
<feature type="region of interest" description="Disordered" evidence="1">
    <location>
        <begin position="1"/>
        <end position="21"/>
    </location>
</feature>
<evidence type="ECO:0000313" key="2">
    <source>
        <dbReference type="EMBL" id="TRY99382.1"/>
    </source>
</evidence>
<evidence type="ECO:0000256" key="1">
    <source>
        <dbReference type="SAM" id="MobiDB-lite"/>
    </source>
</evidence>